<feature type="signal peptide" evidence="4">
    <location>
        <begin position="1"/>
        <end position="19"/>
    </location>
</feature>
<dbReference type="InterPro" id="IPR024079">
    <property type="entry name" value="MetalloPept_cat_dom_sf"/>
</dbReference>
<proteinExistence type="predicted"/>
<organism evidence="6 7">
    <name type="scientific">Flavobacterium zhoui</name>
    <dbReference type="NCBI Taxonomy" id="3230414"/>
    <lineage>
        <taxon>Bacteria</taxon>
        <taxon>Pseudomonadati</taxon>
        <taxon>Bacteroidota</taxon>
        <taxon>Flavobacteriia</taxon>
        <taxon>Flavobacteriales</taxon>
        <taxon>Flavobacteriaceae</taxon>
        <taxon>Flavobacterium</taxon>
    </lineage>
</organism>
<keyword evidence="2 4" id="KW-0732">Signal</keyword>
<evidence type="ECO:0000313" key="7">
    <source>
        <dbReference type="Proteomes" id="UP001600107"/>
    </source>
</evidence>
<dbReference type="InterPro" id="IPR008979">
    <property type="entry name" value="Galactose-bd-like_sf"/>
</dbReference>
<sequence length="920" mass="98907">MKKIILFFIIVVCYSTMNAQNNSPWTRVNLDNNTVSDRKNVAMDPADALFFKFDDVVLRQSLLSLENKTSKLNRVEILIPNKNGKLEQFSVWESSNFEPELQAKYPEIRAYAGIGITDKKASINFSLSPNGIQTMILRADEGSEFIEPYVKEKNIYVLFDSKNRDKGNLPFSCKTEDLALNKKLLNVTGKIAANDRVFKTLRLALSCTGEYAFYHRAIKGNSFGTKADALAAMNNTMARVNGIFNKDLAVQLVIIANDTDVIYTDSATDPYSDAATGLKTIAGCSSTTNDCPGTWNNELQTTLTSAIGGLNYDIGHLFGVSGTSGGGGNAGCIGCVCEPLRNTDSTPVYSIGKGSAFTSPSDGIPQGDTFDIDFVAHEMGHQLGANHTFSFDSTERTGVNVEPGSGSTIMGYAGITVSYDVQANSDDYFAYASIKQIQDNLSAKTCPVSTILTNSPPTISAGLDYTIPNGTAFKLTGTGSDINGDTVSYCWEQNDTAIAQGGADSFAVPTKTDGPLFRSIYPSSSKVRYMPAYSSVLSNRLTSAWESVASVARTLHFTLTGRDNAAQGTAQTNTDEMIVNVSGTAGPFAVTSQNTDNLSWAKGSSQTITWSMNGSNGLPGSANVNIKLSTDGGLTFSTLLIGNTPNDGSETIIVPNVAATNCRILIEPTANIYYAVNSKAFAIGYSVTSSCTTYAFATPFNIPDNSTISKTINIPASTETIVDVNFAVSFSHKYLSDVQLEVVSPTGTIVKLFDRSCGASNSSLILNYDDAGVALACGTIIAQTVIPFNPLAAFNGQSKQGVWTFRASDTQVNDIGKVDSAAITICTQSFTLAAPEFEINDFVLYPNPNKGNFNIQFTSNSTDGVKVIVHDLLGRKLFENQFKNKSNFNENIQLKNAQPGVYLLTVIDGNRKDVRKIVIE</sequence>
<keyword evidence="3" id="KW-0378">Hydrolase</keyword>
<evidence type="ECO:0000256" key="3">
    <source>
        <dbReference type="ARBA" id="ARBA00022801"/>
    </source>
</evidence>
<dbReference type="Pfam" id="PF18962">
    <property type="entry name" value="Por_Secre_tail"/>
    <property type="match status" value="1"/>
</dbReference>
<keyword evidence="1" id="KW-0645">Protease</keyword>
<dbReference type="SUPFAM" id="SSF55486">
    <property type="entry name" value="Metalloproteases ('zincins'), catalytic domain"/>
    <property type="match status" value="1"/>
</dbReference>
<evidence type="ECO:0000256" key="4">
    <source>
        <dbReference type="SAM" id="SignalP"/>
    </source>
</evidence>
<dbReference type="RefSeq" id="WP_379851685.1">
    <property type="nucleotide sequence ID" value="NZ_JBHZPY010000006.1"/>
</dbReference>
<dbReference type="InterPro" id="IPR013783">
    <property type="entry name" value="Ig-like_fold"/>
</dbReference>
<accession>A0ABW6I4V9</accession>
<comment type="caution">
    <text evidence="6">The sequence shown here is derived from an EMBL/GenBank/DDBJ whole genome shotgun (WGS) entry which is preliminary data.</text>
</comment>
<keyword evidence="7" id="KW-1185">Reference proteome</keyword>
<evidence type="ECO:0000259" key="5">
    <source>
        <dbReference type="PROSITE" id="PS51829"/>
    </source>
</evidence>
<evidence type="ECO:0000313" key="6">
    <source>
        <dbReference type="EMBL" id="MFE3871314.1"/>
    </source>
</evidence>
<dbReference type="InterPro" id="IPR002884">
    <property type="entry name" value="P_dom"/>
</dbReference>
<feature type="chain" id="PRO_5045459076" evidence="4">
    <location>
        <begin position="20"/>
        <end position="920"/>
    </location>
</feature>
<dbReference type="Gene3D" id="2.60.120.260">
    <property type="entry name" value="Galactose-binding domain-like"/>
    <property type="match status" value="1"/>
</dbReference>
<dbReference type="PROSITE" id="PS51829">
    <property type="entry name" value="P_HOMO_B"/>
    <property type="match status" value="1"/>
</dbReference>
<dbReference type="NCBIfam" id="TIGR04183">
    <property type="entry name" value="Por_Secre_tail"/>
    <property type="match status" value="1"/>
</dbReference>
<evidence type="ECO:0000256" key="2">
    <source>
        <dbReference type="ARBA" id="ARBA00022729"/>
    </source>
</evidence>
<evidence type="ECO:0000256" key="1">
    <source>
        <dbReference type="ARBA" id="ARBA00022670"/>
    </source>
</evidence>
<dbReference type="EMBL" id="JBHZPY010000006">
    <property type="protein sequence ID" value="MFE3871314.1"/>
    <property type="molecule type" value="Genomic_DNA"/>
</dbReference>
<feature type="domain" description="P/Homo B" evidence="5">
    <location>
        <begin position="675"/>
        <end position="835"/>
    </location>
</feature>
<dbReference type="Gene3D" id="2.60.40.10">
    <property type="entry name" value="Immunoglobulins"/>
    <property type="match status" value="1"/>
</dbReference>
<name>A0ABW6I4V9_9FLAO</name>
<dbReference type="Proteomes" id="UP001600107">
    <property type="component" value="Unassembled WGS sequence"/>
</dbReference>
<protein>
    <submittedName>
        <fullName evidence="6">Reprolysin-like metallopeptidase</fullName>
    </submittedName>
</protein>
<dbReference type="SUPFAM" id="SSF49785">
    <property type="entry name" value="Galactose-binding domain-like"/>
    <property type="match status" value="1"/>
</dbReference>
<reference evidence="6 7" key="1">
    <citation type="submission" date="2024-06" db="EMBL/GenBank/DDBJ databases">
        <title>Flavobacterium spp. isolated from glacier.</title>
        <authorList>
            <person name="Han D."/>
        </authorList>
    </citation>
    <scope>NUCLEOTIDE SEQUENCE [LARGE SCALE GENOMIC DNA]</scope>
    <source>
        <strain evidence="6 7">ZS1P70</strain>
    </source>
</reference>
<gene>
    <name evidence="6" type="ORF">ACFX5F_08755</name>
</gene>
<dbReference type="InterPro" id="IPR026444">
    <property type="entry name" value="Secre_tail"/>
</dbReference>
<dbReference type="Pfam" id="PF13583">
    <property type="entry name" value="Reprolysin_4"/>
    <property type="match status" value="1"/>
</dbReference>
<dbReference type="Gene3D" id="3.40.390.10">
    <property type="entry name" value="Collagenase (Catalytic Domain)"/>
    <property type="match status" value="1"/>
</dbReference>
<dbReference type="Pfam" id="PF01483">
    <property type="entry name" value="P_proprotein"/>
    <property type="match status" value="1"/>
</dbReference>